<dbReference type="EMBL" id="SOZE01000010">
    <property type="protein sequence ID" value="TFF37547.1"/>
    <property type="molecule type" value="Genomic_DNA"/>
</dbReference>
<keyword evidence="2" id="KW-0472">Membrane</keyword>
<evidence type="ECO:0000259" key="3">
    <source>
        <dbReference type="Pfam" id="PF06580"/>
    </source>
</evidence>
<keyword evidence="5" id="KW-1185">Reference proteome</keyword>
<dbReference type="Proteomes" id="UP000297540">
    <property type="component" value="Unassembled WGS sequence"/>
</dbReference>
<name>A0A4Y8SG82_9SPHI</name>
<keyword evidence="1" id="KW-0175">Coiled coil</keyword>
<feature type="transmembrane region" description="Helical" evidence="2">
    <location>
        <begin position="42"/>
        <end position="59"/>
    </location>
</feature>
<dbReference type="InterPro" id="IPR010559">
    <property type="entry name" value="Sig_transdc_His_kin_internal"/>
</dbReference>
<dbReference type="PANTHER" id="PTHR34220:SF7">
    <property type="entry name" value="SENSOR HISTIDINE KINASE YPDA"/>
    <property type="match status" value="1"/>
</dbReference>
<dbReference type="InterPro" id="IPR036890">
    <property type="entry name" value="HATPase_C_sf"/>
</dbReference>
<dbReference type="PANTHER" id="PTHR34220">
    <property type="entry name" value="SENSOR HISTIDINE KINASE YPDA"/>
    <property type="match status" value="1"/>
</dbReference>
<dbReference type="Pfam" id="PF06580">
    <property type="entry name" value="His_kinase"/>
    <property type="match status" value="1"/>
</dbReference>
<evidence type="ECO:0000256" key="2">
    <source>
        <dbReference type="SAM" id="Phobius"/>
    </source>
</evidence>
<feature type="transmembrane region" description="Helical" evidence="2">
    <location>
        <begin position="102"/>
        <end position="121"/>
    </location>
</feature>
<dbReference type="AlphaFoldDB" id="A0A4Y8SG82"/>
<organism evidence="4 5">
    <name type="scientific">Mucilaginibacter psychrotolerans</name>
    <dbReference type="NCBI Taxonomy" id="1524096"/>
    <lineage>
        <taxon>Bacteria</taxon>
        <taxon>Pseudomonadati</taxon>
        <taxon>Bacteroidota</taxon>
        <taxon>Sphingobacteriia</taxon>
        <taxon>Sphingobacteriales</taxon>
        <taxon>Sphingobacteriaceae</taxon>
        <taxon>Mucilaginibacter</taxon>
    </lineage>
</organism>
<keyword evidence="2" id="KW-0812">Transmembrane</keyword>
<feature type="domain" description="Signal transduction histidine kinase internal region" evidence="3">
    <location>
        <begin position="185"/>
        <end position="264"/>
    </location>
</feature>
<proteinExistence type="predicted"/>
<protein>
    <recommendedName>
        <fullName evidence="3">Signal transduction histidine kinase internal region domain-containing protein</fullName>
    </recommendedName>
</protein>
<feature type="transmembrane region" description="Helical" evidence="2">
    <location>
        <begin position="71"/>
        <end position="95"/>
    </location>
</feature>
<evidence type="ECO:0000313" key="4">
    <source>
        <dbReference type="EMBL" id="TFF37547.1"/>
    </source>
</evidence>
<gene>
    <name evidence="4" type="ORF">E2R66_12190</name>
</gene>
<sequence length="371" mass="43068">MLWIGKSCVWVAKPVVGVKKLINRLPALYIRVSKKRMTKKRLILYYLAGWLCLTLYLYIDNVANKRGAQPYVWSNLVSVFMAFTFCFFAVYPFFLKRKKIPLLLAGLVIAEVLFVACRYLIEEVLYLWFLGYDNYDDSVSAIRYFNDNWWRALQPILFSFIAWALLDTFKKEREAEQLKKENIQAELLFLKTQINPHFLYNTLNYLYSLAYPVSDVLGQAIIKLSQLMRYMLHNSPDGMIGLQLEIDYLHNYIEIYKLRFEDHFFVDFSITGASEGKRIASLILIPFVENAFKHGVVDDSSRPIQIRIDVKGDELYFSSSNAINHGAKDSSSGIGLANIRRRLQLIYPETHQLLTAAEGDTYTTTLKIHLK</sequence>
<dbReference type="GO" id="GO:0016020">
    <property type="term" value="C:membrane"/>
    <property type="evidence" value="ECO:0007669"/>
    <property type="project" value="InterPro"/>
</dbReference>
<evidence type="ECO:0000313" key="5">
    <source>
        <dbReference type="Proteomes" id="UP000297540"/>
    </source>
</evidence>
<comment type="caution">
    <text evidence="4">The sequence shown here is derived from an EMBL/GenBank/DDBJ whole genome shotgun (WGS) entry which is preliminary data.</text>
</comment>
<keyword evidence="2" id="KW-1133">Transmembrane helix</keyword>
<dbReference type="InterPro" id="IPR050640">
    <property type="entry name" value="Bact_2-comp_sensor_kinase"/>
</dbReference>
<evidence type="ECO:0000256" key="1">
    <source>
        <dbReference type="SAM" id="Coils"/>
    </source>
</evidence>
<dbReference type="Gene3D" id="3.30.565.10">
    <property type="entry name" value="Histidine kinase-like ATPase, C-terminal domain"/>
    <property type="match status" value="1"/>
</dbReference>
<reference evidence="4 5" key="1">
    <citation type="journal article" date="2017" name="Int. J. Syst. Evol. Microbiol.">
        <title>Mucilaginibacterpsychrotolerans sp. nov., isolated from peatlands.</title>
        <authorList>
            <person name="Deng Y."/>
            <person name="Shen L."/>
            <person name="Xu B."/>
            <person name="Liu Y."/>
            <person name="Gu Z."/>
            <person name="Liu H."/>
            <person name="Zhou Y."/>
        </authorList>
    </citation>
    <scope>NUCLEOTIDE SEQUENCE [LARGE SCALE GENOMIC DNA]</scope>
    <source>
        <strain evidence="4 5">NH7-4</strain>
    </source>
</reference>
<dbReference type="SUPFAM" id="SSF55874">
    <property type="entry name" value="ATPase domain of HSP90 chaperone/DNA topoisomerase II/histidine kinase"/>
    <property type="match status" value="1"/>
</dbReference>
<dbReference type="GO" id="GO:0000155">
    <property type="term" value="F:phosphorelay sensor kinase activity"/>
    <property type="evidence" value="ECO:0007669"/>
    <property type="project" value="InterPro"/>
</dbReference>
<feature type="coiled-coil region" evidence="1">
    <location>
        <begin position="166"/>
        <end position="193"/>
    </location>
</feature>
<accession>A0A4Y8SG82</accession>